<name>A0A7N2LFK5_QUELO</name>
<evidence type="ECO:0000256" key="4">
    <source>
        <dbReference type="ARBA" id="ARBA00022989"/>
    </source>
</evidence>
<keyword evidence="5 6" id="KW-0472">Membrane</keyword>
<dbReference type="EMBL" id="LRBV02000004">
    <property type="status" value="NOT_ANNOTATED_CDS"/>
    <property type="molecule type" value="Genomic_DNA"/>
</dbReference>
<feature type="transmembrane region" description="Helical" evidence="6">
    <location>
        <begin position="54"/>
        <end position="79"/>
    </location>
</feature>
<feature type="transmembrane region" description="Helical" evidence="6">
    <location>
        <begin position="28"/>
        <end position="48"/>
    </location>
</feature>
<dbReference type="Gene3D" id="1.20.1250.20">
    <property type="entry name" value="MFS general substrate transporter like domains"/>
    <property type="match status" value="1"/>
</dbReference>
<evidence type="ECO:0000313" key="7">
    <source>
        <dbReference type="EnsemblPlants" id="QL04p043569:mrna"/>
    </source>
</evidence>
<evidence type="ECO:0000313" key="8">
    <source>
        <dbReference type="Proteomes" id="UP000594261"/>
    </source>
</evidence>
<dbReference type="PANTHER" id="PTHR23504:SF108">
    <property type="entry name" value="OS11G0151500 PROTEIN"/>
    <property type="match status" value="1"/>
</dbReference>
<keyword evidence="4 6" id="KW-1133">Transmembrane helix</keyword>
<dbReference type="InterPro" id="IPR036259">
    <property type="entry name" value="MFS_trans_sf"/>
</dbReference>
<evidence type="ECO:0000256" key="1">
    <source>
        <dbReference type="ARBA" id="ARBA00004141"/>
    </source>
</evidence>
<evidence type="ECO:0000256" key="3">
    <source>
        <dbReference type="ARBA" id="ARBA00022692"/>
    </source>
</evidence>
<keyword evidence="8" id="KW-1185">Reference proteome</keyword>
<dbReference type="PANTHER" id="PTHR23504">
    <property type="entry name" value="MAJOR FACILITATOR SUPERFAMILY DOMAIN-CONTAINING PROTEIN 10"/>
    <property type="match status" value="1"/>
</dbReference>
<protein>
    <submittedName>
        <fullName evidence="7">Uncharacterized protein</fullName>
    </submittedName>
</protein>
<dbReference type="EnsemblPlants" id="QL04p043569:mrna">
    <property type="protein sequence ID" value="QL04p043569:mrna"/>
    <property type="gene ID" value="QL04p043569"/>
</dbReference>
<dbReference type="Gramene" id="QL04p043569:mrna">
    <property type="protein sequence ID" value="QL04p043569:mrna"/>
    <property type="gene ID" value="QL04p043569"/>
</dbReference>
<dbReference type="GO" id="GO:0016020">
    <property type="term" value="C:membrane"/>
    <property type="evidence" value="ECO:0007669"/>
    <property type="project" value="UniProtKB-SubCell"/>
</dbReference>
<feature type="transmembrane region" description="Helical" evidence="6">
    <location>
        <begin position="117"/>
        <end position="138"/>
    </location>
</feature>
<dbReference type="InParanoid" id="A0A7N2LFK5"/>
<organism evidence="7 8">
    <name type="scientific">Quercus lobata</name>
    <name type="common">Valley oak</name>
    <dbReference type="NCBI Taxonomy" id="97700"/>
    <lineage>
        <taxon>Eukaryota</taxon>
        <taxon>Viridiplantae</taxon>
        <taxon>Streptophyta</taxon>
        <taxon>Embryophyta</taxon>
        <taxon>Tracheophyta</taxon>
        <taxon>Spermatophyta</taxon>
        <taxon>Magnoliopsida</taxon>
        <taxon>eudicotyledons</taxon>
        <taxon>Gunneridae</taxon>
        <taxon>Pentapetalae</taxon>
        <taxon>rosids</taxon>
        <taxon>fabids</taxon>
        <taxon>Fagales</taxon>
        <taxon>Fagaceae</taxon>
        <taxon>Quercus</taxon>
    </lineage>
</organism>
<feature type="transmembrane region" description="Helical" evidence="6">
    <location>
        <begin position="220"/>
        <end position="237"/>
    </location>
</feature>
<feature type="transmembrane region" description="Helical" evidence="6">
    <location>
        <begin position="91"/>
        <end position="111"/>
    </location>
</feature>
<evidence type="ECO:0000256" key="2">
    <source>
        <dbReference type="ARBA" id="ARBA00022448"/>
    </source>
</evidence>
<keyword evidence="2" id="KW-0813">Transport</keyword>
<reference evidence="7" key="2">
    <citation type="submission" date="2021-01" db="UniProtKB">
        <authorList>
            <consortium name="EnsemblPlants"/>
        </authorList>
    </citation>
    <scope>IDENTIFICATION</scope>
</reference>
<evidence type="ECO:0000256" key="5">
    <source>
        <dbReference type="ARBA" id="ARBA00023136"/>
    </source>
</evidence>
<accession>A0A7N2LFK5</accession>
<evidence type="ECO:0000256" key="6">
    <source>
        <dbReference type="SAM" id="Phobius"/>
    </source>
</evidence>
<reference evidence="7 8" key="1">
    <citation type="journal article" date="2016" name="G3 (Bethesda)">
        <title>First Draft Assembly and Annotation of the Genome of a California Endemic Oak Quercus lobata Nee (Fagaceae).</title>
        <authorList>
            <person name="Sork V.L."/>
            <person name="Fitz-Gibbon S.T."/>
            <person name="Puiu D."/>
            <person name="Crepeau M."/>
            <person name="Gugger P.F."/>
            <person name="Sherman R."/>
            <person name="Stevens K."/>
            <person name="Langley C.H."/>
            <person name="Pellegrini M."/>
            <person name="Salzberg S.L."/>
        </authorList>
    </citation>
    <scope>NUCLEOTIDE SEQUENCE [LARGE SCALE GENOMIC DNA]</scope>
    <source>
        <strain evidence="7 8">cv. SW786</strain>
    </source>
</reference>
<keyword evidence="3 6" id="KW-0812">Transmembrane</keyword>
<dbReference type="AlphaFoldDB" id="A0A7N2LFK5"/>
<proteinExistence type="predicted"/>
<sequence>MEAKDITERGSEINRDIRGEINSRLARAHLLAFLFPSQSHITILAWNQSTVFVYAYYVLRTISFILSQGSIFCIAIAYLADVVEENKRAAAFSWITGLCAASHVLGNLLALFLPEKYIFPVSIALLIFCPVYMQLFLVETVKLALKRDQNSACLTTPIKIIQKRYKSMKDAATIVMSSPTLRGISLVSFFFELGKSGINYVLMYYLKAAFGFDKNEFSEILMLVGFGSIISQVKCIIEQKFPFIYLRD</sequence>
<dbReference type="Proteomes" id="UP000594261">
    <property type="component" value="Chromosome 4"/>
</dbReference>
<dbReference type="SUPFAM" id="SSF103473">
    <property type="entry name" value="MFS general substrate transporter"/>
    <property type="match status" value="1"/>
</dbReference>
<comment type="subcellular location">
    <subcellularLocation>
        <location evidence="1">Membrane</location>
        <topology evidence="1">Multi-pass membrane protein</topology>
    </subcellularLocation>
</comment>